<proteinExistence type="predicted"/>
<dbReference type="InterPro" id="IPR039721">
    <property type="entry name" value="C5-epimerase"/>
</dbReference>
<keyword evidence="1" id="KW-0732">Signal</keyword>
<dbReference type="RefSeq" id="WP_406832462.1">
    <property type="nucleotide sequence ID" value="NZ_CP157483.1"/>
</dbReference>
<dbReference type="PANTHER" id="PTHR13174">
    <property type="entry name" value="D-GLUCURONYL C5-EPIMERASE"/>
    <property type="match status" value="1"/>
</dbReference>
<dbReference type="AlphaFoldDB" id="A0AAU7JXT2"/>
<dbReference type="GO" id="GO:0015012">
    <property type="term" value="P:heparan sulfate proteoglycan biosynthetic process"/>
    <property type="evidence" value="ECO:0007669"/>
    <property type="project" value="InterPro"/>
</dbReference>
<feature type="signal peptide" evidence="1">
    <location>
        <begin position="1"/>
        <end position="24"/>
    </location>
</feature>
<dbReference type="InterPro" id="IPR008928">
    <property type="entry name" value="6-hairpin_glycosidase_sf"/>
</dbReference>
<dbReference type="Pfam" id="PF06662">
    <property type="entry name" value="C5-epim_C"/>
    <property type="match status" value="1"/>
</dbReference>
<dbReference type="EMBL" id="CP157483">
    <property type="protein sequence ID" value="XBO44976.1"/>
    <property type="molecule type" value="Genomic_DNA"/>
</dbReference>
<dbReference type="InterPro" id="IPR010598">
    <property type="entry name" value="C5-epim_C"/>
</dbReference>
<organism evidence="3">
    <name type="scientific">Pedococcus sp. KACC 23699</name>
    <dbReference type="NCBI Taxonomy" id="3149228"/>
    <lineage>
        <taxon>Bacteria</taxon>
        <taxon>Bacillati</taxon>
        <taxon>Actinomycetota</taxon>
        <taxon>Actinomycetes</taxon>
        <taxon>Micrococcales</taxon>
        <taxon>Intrasporangiaceae</taxon>
        <taxon>Pedococcus</taxon>
    </lineage>
</organism>
<name>A0AAU7JXT2_9MICO</name>
<accession>A0AAU7JXT2</accession>
<feature type="domain" description="D-glucuronyl C5-epimerase C-terminal" evidence="2">
    <location>
        <begin position="198"/>
        <end position="386"/>
    </location>
</feature>
<gene>
    <name evidence="3" type="ORF">ABEG17_06460</name>
</gene>
<sequence length="548" mass="60098">MKSLTGPLCIILATALLAVSLPQAADASVDHNDITGSTTAHAVVVSHFESALHDVAAGSVPPSMPDPLELGTVFPPSRDVAAVERSQSLASPRAATTLATFNRSGIQPVMNARAPLPYELKTPATKTTPVPSTAAGVPLRYLNGKAYDHPSNQAVWGIQQLESYRLTGDDFYLDRAQAAGKHLLDTSVASRGALWFPYPIDFVLAGDKSVLMRAPWYSAMAQGGVLSLFIRLWAVTGEQQWRAAAVQTLASLTLAPLAGQPWVTHVDASGYLWLEEYPRDPEFRSERVLNGSIFALYGLHDYWRLAPAFTETTAARALAVRFFDGGATTVDAYASRVFRAPGWISRYSLLHVIRNPYYHDVHTRQLLQLQYLTAQSRFAQAADLFRSDYPVASQPGSIFFAAGTHPAYKFDGAGGVTSSMSRRLPASSSAPNDERRRIRNHGIYYHMTKGAFQGWWVPEAWPSTYQRSILLRHNYFPDRQVRLQHGNWTAYQYDSFGTPTARRSAYYASPTSAPASASAIIHGQLHLLISRGRYAGCWLPVTPGVTLG</sequence>
<dbReference type="GO" id="GO:0047464">
    <property type="term" value="F:heparosan-N-sulfate-glucuronate 5-epimerase activity"/>
    <property type="evidence" value="ECO:0007669"/>
    <property type="project" value="InterPro"/>
</dbReference>
<protein>
    <submittedName>
        <fullName evidence="3">D-glucuronyl C5-epimerase family protein</fullName>
    </submittedName>
</protein>
<dbReference type="SUPFAM" id="SSF48208">
    <property type="entry name" value="Six-hairpin glycosidases"/>
    <property type="match status" value="1"/>
</dbReference>
<evidence type="ECO:0000313" key="3">
    <source>
        <dbReference type="EMBL" id="XBO44976.1"/>
    </source>
</evidence>
<feature type="chain" id="PRO_5043840208" evidence="1">
    <location>
        <begin position="25"/>
        <end position="548"/>
    </location>
</feature>
<reference evidence="3" key="1">
    <citation type="submission" date="2024-05" db="EMBL/GenBank/DDBJ databases">
        <authorList>
            <person name="Kim S."/>
            <person name="Heo J."/>
            <person name="Choi H."/>
            <person name="Choi Y."/>
            <person name="Kwon S.-W."/>
            <person name="Kim Y."/>
        </authorList>
    </citation>
    <scope>NUCLEOTIDE SEQUENCE</scope>
    <source>
        <strain evidence="3">KACC 23699</strain>
    </source>
</reference>
<dbReference type="PANTHER" id="PTHR13174:SF3">
    <property type="entry name" value="D-GLUCURONYL C5-EPIMERASE"/>
    <property type="match status" value="1"/>
</dbReference>
<evidence type="ECO:0000259" key="2">
    <source>
        <dbReference type="Pfam" id="PF06662"/>
    </source>
</evidence>
<evidence type="ECO:0000256" key="1">
    <source>
        <dbReference type="SAM" id="SignalP"/>
    </source>
</evidence>
<dbReference type="GO" id="GO:0005975">
    <property type="term" value="P:carbohydrate metabolic process"/>
    <property type="evidence" value="ECO:0007669"/>
    <property type="project" value="InterPro"/>
</dbReference>